<evidence type="ECO:0000256" key="13">
    <source>
        <dbReference type="PROSITE-ProRule" id="PRU01324"/>
    </source>
</evidence>
<dbReference type="GO" id="GO:0032968">
    <property type="term" value="P:positive regulation of transcription elongation by RNA polymerase II"/>
    <property type="evidence" value="ECO:0007669"/>
    <property type="project" value="TreeGrafter"/>
</dbReference>
<dbReference type="Proteomes" id="UP000246464">
    <property type="component" value="Chromosome 6"/>
</dbReference>
<evidence type="ECO:0000313" key="17">
    <source>
        <dbReference type="Proteomes" id="UP000246464"/>
    </source>
</evidence>
<dbReference type="InterPro" id="IPR036390">
    <property type="entry name" value="WH_DNA-bd_sf"/>
</dbReference>
<organism evidence="16 17">
    <name type="scientific">Scophthalmus maximus</name>
    <name type="common">Turbot</name>
    <name type="synonym">Psetta maxima</name>
    <dbReference type="NCBI Taxonomy" id="52904"/>
    <lineage>
        <taxon>Eukaryota</taxon>
        <taxon>Metazoa</taxon>
        <taxon>Chordata</taxon>
        <taxon>Craniata</taxon>
        <taxon>Vertebrata</taxon>
        <taxon>Euteleostomi</taxon>
        <taxon>Actinopterygii</taxon>
        <taxon>Neopterygii</taxon>
        <taxon>Teleostei</taxon>
        <taxon>Neoteleostei</taxon>
        <taxon>Acanthomorphata</taxon>
        <taxon>Carangaria</taxon>
        <taxon>Pleuronectiformes</taxon>
        <taxon>Pleuronectoidei</taxon>
        <taxon>Scophthalmidae</taxon>
        <taxon>Scophthalmus</taxon>
    </lineage>
</organism>
<keyword evidence="7" id="KW-0805">Transcription regulation</keyword>
<keyword evidence="12" id="KW-0464">Manganese</keyword>
<dbReference type="InterPro" id="IPR019464">
    <property type="entry name" value="ELL_N"/>
</dbReference>
<dbReference type="GO" id="GO:0000987">
    <property type="term" value="F:cis-regulatory region sequence-specific DNA binding"/>
    <property type="evidence" value="ECO:0007669"/>
    <property type="project" value="TreeGrafter"/>
</dbReference>
<feature type="binding site" evidence="12">
    <location>
        <position position="131"/>
    </location>
    <ligand>
        <name>Mn(2+)</name>
        <dbReference type="ChEBI" id="CHEBI:29035"/>
    </ligand>
</feature>
<dbReference type="Pfam" id="PF10390">
    <property type="entry name" value="ELL"/>
    <property type="match status" value="1"/>
</dbReference>
<dbReference type="InterPro" id="IPR005076">
    <property type="entry name" value="Glyco_trans_6"/>
</dbReference>
<dbReference type="InterPro" id="IPR042065">
    <property type="entry name" value="E3_ELL-like"/>
</dbReference>
<proteinExistence type="inferred from homology"/>
<comment type="similarity">
    <text evidence="4">Belongs to the glycosyltransferase 6 family.</text>
</comment>
<gene>
    <name evidence="16" type="ORF">SMAX5B_014079</name>
</gene>
<accession>A0A2U9BHB1</accession>
<feature type="binding site" evidence="11">
    <location>
        <begin position="129"/>
        <end position="131"/>
    </location>
    <ligand>
        <name>UDP-N-acetyl-alpha-D-galactosamine</name>
        <dbReference type="ChEBI" id="CHEBI:67138"/>
    </ligand>
</feature>
<keyword evidence="12" id="KW-0479">Metal-binding</keyword>
<comment type="similarity">
    <text evidence="3 13">Belongs to the ELL/occludin family.</text>
</comment>
<comment type="cofactor">
    <cofactor evidence="12">
        <name>Mn(2+)</name>
        <dbReference type="ChEBI" id="CHEBI:29035"/>
    </cofactor>
    <text evidence="12">Binds 1 Mn(2+) ion per subunit.</text>
</comment>
<dbReference type="EMBL" id="CP026248">
    <property type="protein sequence ID" value="AWP03209.1"/>
    <property type="molecule type" value="Genomic_DNA"/>
</dbReference>
<dbReference type="InterPro" id="IPR031176">
    <property type="entry name" value="ELL/occludin"/>
</dbReference>
<feature type="compositionally biased region" description="Pro residues" evidence="14">
    <location>
        <begin position="676"/>
        <end position="690"/>
    </location>
</feature>
<dbReference type="GO" id="GO:0042795">
    <property type="term" value="P:snRNA transcription by RNA polymerase II"/>
    <property type="evidence" value="ECO:0007669"/>
    <property type="project" value="TreeGrafter"/>
</dbReference>
<feature type="active site" description="Nucleophile" evidence="10">
    <location>
        <position position="221"/>
    </location>
</feature>
<dbReference type="STRING" id="52904.ENSSMAP00000015975"/>
<keyword evidence="8" id="KW-0804">Transcription</keyword>
<keyword evidence="9" id="KW-0539">Nucleus</keyword>
<dbReference type="GO" id="GO:0008023">
    <property type="term" value="C:transcription elongation factor complex"/>
    <property type="evidence" value="ECO:0007669"/>
    <property type="project" value="InterPro"/>
</dbReference>
<dbReference type="Pfam" id="PF07303">
    <property type="entry name" value="Occludin_ELL"/>
    <property type="match status" value="1"/>
</dbReference>
<keyword evidence="17" id="KW-1185">Reference proteome</keyword>
<feature type="binding site" evidence="11">
    <location>
        <position position="151"/>
    </location>
    <ligand>
        <name>an alpha-L-fucosyl-(1-&gt;2)-beta-D-galactosyl derivative</name>
        <dbReference type="ChEBI" id="CHEBI:140327"/>
    </ligand>
</feature>
<dbReference type="GO" id="GO:0016758">
    <property type="term" value="F:hexosyltransferase activity"/>
    <property type="evidence" value="ECO:0007669"/>
    <property type="project" value="InterPro"/>
</dbReference>
<evidence type="ECO:0000256" key="10">
    <source>
        <dbReference type="PIRSR" id="PIRSR605076-1"/>
    </source>
</evidence>
<evidence type="ECO:0000259" key="15">
    <source>
        <dbReference type="PROSITE" id="PS51980"/>
    </source>
</evidence>
<feature type="domain" description="OCEL" evidence="15">
    <location>
        <begin position="796"/>
        <end position="906"/>
    </location>
</feature>
<evidence type="ECO:0000256" key="2">
    <source>
        <dbReference type="ARBA" id="ARBA00004606"/>
    </source>
</evidence>
<dbReference type="GO" id="GO:0016020">
    <property type="term" value="C:membrane"/>
    <property type="evidence" value="ECO:0007669"/>
    <property type="project" value="UniProtKB-SubCell"/>
</dbReference>
<keyword evidence="5" id="KW-0328">Glycosyltransferase</keyword>
<dbReference type="PANTHER" id="PTHR23288">
    <property type="entry name" value="OCCLUDIN AND RNA POLYMERASE II ELONGATION FACTOR ELL"/>
    <property type="match status" value="1"/>
</dbReference>
<comment type="subcellular location">
    <subcellularLocation>
        <location evidence="2">Membrane</location>
        <topology evidence="2">Single-pass type II membrane protein</topology>
    </subcellularLocation>
    <subcellularLocation>
        <location evidence="1">Nucleus</location>
    </subcellularLocation>
</comment>
<dbReference type="Pfam" id="PF03414">
    <property type="entry name" value="Glyco_transf_6"/>
    <property type="match status" value="1"/>
</dbReference>
<dbReference type="InterPro" id="IPR029044">
    <property type="entry name" value="Nucleotide-diphossugar_trans"/>
</dbReference>
<evidence type="ECO:0000256" key="3">
    <source>
        <dbReference type="ARBA" id="ARBA00009171"/>
    </source>
</evidence>
<evidence type="ECO:0000256" key="11">
    <source>
        <dbReference type="PIRSR" id="PIRSR605076-2"/>
    </source>
</evidence>
<feature type="binding site" evidence="11">
    <location>
        <position position="221"/>
    </location>
    <ligand>
        <name>an alpha-L-fucosyl-(1-&gt;2)-beta-D-galactosyl derivative</name>
        <dbReference type="ChEBI" id="CHEBI:140327"/>
    </ligand>
</feature>
<dbReference type="GO" id="GO:0006368">
    <property type="term" value="P:transcription elongation by RNA polymerase II"/>
    <property type="evidence" value="ECO:0007669"/>
    <property type="project" value="InterPro"/>
</dbReference>
<dbReference type="GO" id="GO:0046872">
    <property type="term" value="F:metal ion binding"/>
    <property type="evidence" value="ECO:0007669"/>
    <property type="project" value="UniProtKB-KW"/>
</dbReference>
<feature type="binding site" evidence="11">
    <location>
        <position position="43"/>
    </location>
    <ligand>
        <name>UDP-N-acetyl-alpha-D-galactosamine</name>
        <dbReference type="ChEBI" id="CHEBI:67138"/>
    </ligand>
</feature>
<feature type="compositionally biased region" description="Low complexity" evidence="14">
    <location>
        <begin position="691"/>
        <end position="709"/>
    </location>
</feature>
<dbReference type="PANTHER" id="PTHR23288:SF8">
    <property type="entry name" value="RNA POLYMERASE II ELONGATION FACTOR ELL2"/>
    <property type="match status" value="1"/>
</dbReference>
<evidence type="ECO:0000256" key="12">
    <source>
        <dbReference type="PIRSR" id="PIRSR605076-3"/>
    </source>
</evidence>
<feature type="compositionally biased region" description="Basic residues" evidence="14">
    <location>
        <begin position="711"/>
        <end position="722"/>
    </location>
</feature>
<reference evidence="16 17" key="1">
    <citation type="submission" date="2017-12" db="EMBL/GenBank/DDBJ databases">
        <title>Integrating genomic resources of turbot (Scophthalmus maximus) in depth evaluation of genetic and physical mapping variation across individuals.</title>
        <authorList>
            <person name="Martinez P."/>
        </authorList>
    </citation>
    <scope>NUCLEOTIDE SEQUENCE [LARGE SCALE GENOMIC DNA]</scope>
</reference>
<evidence type="ECO:0000256" key="7">
    <source>
        <dbReference type="ARBA" id="ARBA00023015"/>
    </source>
</evidence>
<evidence type="ECO:0000256" key="1">
    <source>
        <dbReference type="ARBA" id="ARBA00004123"/>
    </source>
</evidence>
<feature type="region of interest" description="Disordered" evidence="14">
    <location>
        <begin position="530"/>
        <end position="789"/>
    </location>
</feature>
<evidence type="ECO:0000256" key="4">
    <source>
        <dbReference type="ARBA" id="ARBA00010413"/>
    </source>
</evidence>
<name>A0A2U9BHB1_SCOMX</name>
<feature type="compositionally biased region" description="Basic and acidic residues" evidence="14">
    <location>
        <begin position="758"/>
        <end position="783"/>
    </location>
</feature>
<evidence type="ECO:0000313" key="16">
    <source>
        <dbReference type="EMBL" id="AWP03209.1"/>
    </source>
</evidence>
<evidence type="ECO:0000256" key="5">
    <source>
        <dbReference type="ARBA" id="ARBA00022676"/>
    </source>
</evidence>
<dbReference type="SUPFAM" id="SSF46785">
    <property type="entry name" value="Winged helix' DNA-binding domain"/>
    <property type="match status" value="1"/>
</dbReference>
<dbReference type="SUPFAM" id="SSF53448">
    <property type="entry name" value="Nucleotide-diphospho-sugar transferases"/>
    <property type="match status" value="1"/>
</dbReference>
<dbReference type="GO" id="GO:0005975">
    <property type="term" value="P:carbohydrate metabolic process"/>
    <property type="evidence" value="ECO:0007669"/>
    <property type="project" value="InterPro"/>
</dbReference>
<keyword evidence="6" id="KW-0808">Transferase</keyword>
<sequence length="910" mass="102905">MALFPFYKTPTVWGDTRNSASRRAKFAQRGIRTGLVALAVGTYSHFVRRFLSSAETYFLPGQMVTYFILTDSPHSLDPPIQLGLERELRVVPVAELPGWDRLAHRRMALLADALRDQISSEVEYIFCADIDQEFVAPVGEEIFGDLVATLHPELYGMPRNTFPYEIEEDSSACVDDDEGDYYYTSELYGGLVSEMYTLARACSLLILRDQANGMMARGLEESYLNRYLIDHRPTCVLSPEYSWRYCSSGFVVHSDKSRQCECTLSPQWPIINWKVCCFKVFKCQNVPSSRPTIQFKGLQGRIKIPKTNSSSETFNNFDFYLSNVGKDNPQGSFECIRQYVSSSGASHLAMLATVQDKVTVCATNDSYQVTRERMTQAVEDTRERGTKVIKPGGQYRGKQVHIRKPALANLEVVPERKRSTPINPANTIRKCLSNNPVSQRPFRDRIIHLLALRSYKKLEVLARLQRDGINQKDRNSLGTTLQQVANLNPKDNTYSLKDFIYRDVQRDWPGYSEDEKTQVERILARKLGLPTETLTSSSPPKEGVPTSPQKRQPDFDFIDPLAPKKARISHLSNRGPAASSSSSSDRHEDEGSPSSKRSSLPAIVTSGPPTHLPVSSHPPAPSHQQPSPASNSNSPSTPEGCGTQDLPMDQSSSCREPSPGPFSSDRTLQDRFQHPVPVPRPASSPSPPPRTSLTVTSTVITSPPLSSSTNKKVKKKSKKHKDKDRERDKGKPSGRGSISPPSVPEQAEEIRKAKKRRGGEEEKNEVVDKNPHKHQDFSDKEKPVQSTEFSSTIEMPDYIVKYTALVSMDQRQSYKNDFNAEYDEYRLLHARVESITRRFTLLDGQCRKLTPGTKEYQKVQDDVLKEYKKMKQHSPSYHEEKQRCEYLHNKLAHIKRLISEFDQRRAQAWC</sequence>
<dbReference type="InterPro" id="IPR010844">
    <property type="entry name" value="Occludin_ELL"/>
</dbReference>
<dbReference type="Gene3D" id="1.10.10.2670">
    <property type="entry name" value="E3 ubiquitin-protein ligase"/>
    <property type="match status" value="1"/>
</dbReference>
<evidence type="ECO:0000256" key="14">
    <source>
        <dbReference type="SAM" id="MobiDB-lite"/>
    </source>
</evidence>
<dbReference type="PROSITE" id="PS51980">
    <property type="entry name" value="OCEL"/>
    <property type="match status" value="1"/>
</dbReference>
<protein>
    <submittedName>
        <fullName evidence="16">Ell2 protein</fullName>
    </submittedName>
</protein>
<dbReference type="AlphaFoldDB" id="A0A2U9BHB1"/>
<dbReference type="SUPFAM" id="SSF144292">
    <property type="entry name" value="occludin/ELL-like"/>
    <property type="match status" value="1"/>
</dbReference>
<feature type="compositionally biased region" description="Low complexity" evidence="14">
    <location>
        <begin position="622"/>
        <end position="636"/>
    </location>
</feature>
<dbReference type="Gene3D" id="6.10.140.340">
    <property type="match status" value="1"/>
</dbReference>
<dbReference type="Gene3D" id="3.90.550.10">
    <property type="entry name" value="Spore Coat Polysaccharide Biosynthesis Protein SpsA, Chain A"/>
    <property type="match status" value="1"/>
</dbReference>
<feature type="binding site" evidence="12">
    <location>
        <position position="129"/>
    </location>
    <ligand>
        <name>Mn(2+)</name>
        <dbReference type="ChEBI" id="CHEBI:29035"/>
    </ligand>
</feature>
<evidence type="ECO:0000256" key="6">
    <source>
        <dbReference type="ARBA" id="ARBA00022679"/>
    </source>
</evidence>
<evidence type="ECO:0000256" key="8">
    <source>
        <dbReference type="ARBA" id="ARBA00023163"/>
    </source>
</evidence>
<evidence type="ECO:0000256" key="9">
    <source>
        <dbReference type="ARBA" id="ARBA00023242"/>
    </source>
</evidence>